<feature type="chain" id="PRO_5046360546" description="WD40 repeat domain-containing protein" evidence="1">
    <location>
        <begin position="17"/>
        <end position="536"/>
    </location>
</feature>
<dbReference type="RefSeq" id="WP_219545453.1">
    <property type="nucleotide sequence ID" value="NZ_JAHKRN010000016.1"/>
</dbReference>
<keyword evidence="3" id="KW-1185">Reference proteome</keyword>
<evidence type="ECO:0000313" key="2">
    <source>
        <dbReference type="EMBL" id="MFC5820396.1"/>
    </source>
</evidence>
<sequence length="536" mass="55987">MIMTVALVVVAPAASAADSITDLGVSVDLSSHSDVAAGGGKVFVSAGDRIVVTDADGVLVGAITDLVDVAGLAAAPDGMHVYAALHDSHEVIEIDSATLAIIRRIDFAAYPCPTRLVMSDGLLWAAYGCERDTGGLARLDVSASASQPIPVVTRQPAAPLFDVAGNTLVLAEPREVLTDILVYDVSASSFALRGEIDHESHGRHDLRDLVVTPDGSAAVLAFSSGYETWDTTSLTKIQEYGRSSSALEQAVGVAVSSDGAHIAGGWWSDDRGIELYDAATGATTYAKMVPSGWPTPKVLGGSLTIVGDDVFAVLWTSGTANTIRLWRLEDVTLLPSTMTLTGPEEATALEPLSLAGRVTMPEGVTAGRQQLEVTRRLPDGTSETLRSARTAADGTFTITDTPPVAGTVGYDVTWGGSADVRGSTASVSVQVVHQSASISLKGPVDWVIGKRLPIAGKLKFGDKAPTTRPSLTVIRASPDGVSTELGTVRVSKGGSFRFRDRPDQEGIYIYNFIWSGDDATSSALNAQFVTVRSGDS</sequence>
<dbReference type="EMBL" id="JBHSNW010000024">
    <property type="protein sequence ID" value="MFC5820396.1"/>
    <property type="molecule type" value="Genomic_DNA"/>
</dbReference>
<gene>
    <name evidence="2" type="ORF">ACFPUY_35295</name>
</gene>
<evidence type="ECO:0000256" key="1">
    <source>
        <dbReference type="SAM" id="SignalP"/>
    </source>
</evidence>
<protein>
    <recommendedName>
        <fullName evidence="4">WD40 repeat domain-containing protein</fullName>
    </recommendedName>
</protein>
<accession>A0ABW1C446</accession>
<proteinExistence type="predicted"/>
<feature type="signal peptide" evidence="1">
    <location>
        <begin position="1"/>
        <end position="16"/>
    </location>
</feature>
<organism evidence="2 3">
    <name type="scientific">Nonomuraea harbinensis</name>
    <dbReference type="NCBI Taxonomy" id="1286938"/>
    <lineage>
        <taxon>Bacteria</taxon>
        <taxon>Bacillati</taxon>
        <taxon>Actinomycetota</taxon>
        <taxon>Actinomycetes</taxon>
        <taxon>Streptosporangiales</taxon>
        <taxon>Streptosporangiaceae</taxon>
        <taxon>Nonomuraea</taxon>
    </lineage>
</organism>
<reference evidence="3" key="1">
    <citation type="journal article" date="2019" name="Int. J. Syst. Evol. Microbiol.">
        <title>The Global Catalogue of Microorganisms (GCM) 10K type strain sequencing project: providing services to taxonomists for standard genome sequencing and annotation.</title>
        <authorList>
            <consortium name="The Broad Institute Genomics Platform"/>
            <consortium name="The Broad Institute Genome Sequencing Center for Infectious Disease"/>
            <person name="Wu L."/>
            <person name="Ma J."/>
        </authorList>
    </citation>
    <scope>NUCLEOTIDE SEQUENCE [LARGE SCALE GENOMIC DNA]</scope>
    <source>
        <strain evidence="3">CGMCC 4.7106</strain>
    </source>
</reference>
<dbReference type="Proteomes" id="UP001596096">
    <property type="component" value="Unassembled WGS sequence"/>
</dbReference>
<comment type="caution">
    <text evidence="2">The sequence shown here is derived from an EMBL/GenBank/DDBJ whole genome shotgun (WGS) entry which is preliminary data.</text>
</comment>
<keyword evidence="1" id="KW-0732">Signal</keyword>
<evidence type="ECO:0000313" key="3">
    <source>
        <dbReference type="Proteomes" id="UP001596096"/>
    </source>
</evidence>
<evidence type="ECO:0008006" key="4">
    <source>
        <dbReference type="Google" id="ProtNLM"/>
    </source>
</evidence>
<name>A0ABW1C446_9ACTN</name>
<dbReference type="PROSITE" id="PS50194">
    <property type="entry name" value="FILAMIN_REPEAT"/>
    <property type="match status" value="1"/>
</dbReference>
<dbReference type="InterPro" id="IPR017868">
    <property type="entry name" value="Filamin/ABP280_repeat-like"/>
</dbReference>